<gene>
    <name evidence="1" type="ORF">D0864_07721</name>
</gene>
<comment type="caution">
    <text evidence="1">The sequence shown here is derived from an EMBL/GenBank/DDBJ whole genome shotgun (WGS) entry which is preliminary data.</text>
</comment>
<protein>
    <submittedName>
        <fullName evidence="1">Uncharacterized protein</fullName>
    </submittedName>
</protein>
<evidence type="ECO:0000313" key="1">
    <source>
        <dbReference type="EMBL" id="RMY83840.1"/>
    </source>
</evidence>
<organism evidence="1 2">
    <name type="scientific">Hortaea werneckii</name>
    <name type="common">Black yeast</name>
    <name type="synonym">Cladosporium werneckii</name>
    <dbReference type="NCBI Taxonomy" id="91943"/>
    <lineage>
        <taxon>Eukaryota</taxon>
        <taxon>Fungi</taxon>
        <taxon>Dikarya</taxon>
        <taxon>Ascomycota</taxon>
        <taxon>Pezizomycotina</taxon>
        <taxon>Dothideomycetes</taxon>
        <taxon>Dothideomycetidae</taxon>
        <taxon>Mycosphaerellales</taxon>
        <taxon>Teratosphaeriaceae</taxon>
        <taxon>Hortaea</taxon>
    </lineage>
</organism>
<name>A0A3M7F4T7_HORWE</name>
<evidence type="ECO:0000313" key="2">
    <source>
        <dbReference type="Proteomes" id="UP000269539"/>
    </source>
</evidence>
<proteinExistence type="predicted"/>
<dbReference type="Proteomes" id="UP000269539">
    <property type="component" value="Unassembled WGS sequence"/>
</dbReference>
<dbReference type="AlphaFoldDB" id="A0A3M7F4T7"/>
<accession>A0A3M7F4T7</accession>
<reference evidence="1 2" key="1">
    <citation type="journal article" date="2018" name="BMC Genomics">
        <title>Genomic evidence for intraspecific hybridization in a clonal and extremely halotolerant yeast.</title>
        <authorList>
            <person name="Gostincar C."/>
            <person name="Stajich J.E."/>
            <person name="Zupancic J."/>
            <person name="Zalar P."/>
            <person name="Gunde-Cimerman N."/>
        </authorList>
    </citation>
    <scope>NUCLEOTIDE SEQUENCE [LARGE SCALE GENOMIC DNA]</scope>
    <source>
        <strain evidence="1 2">EXF-10513</strain>
    </source>
</reference>
<sequence length="199" mass="22342">MATHDLRYTIRDLEEATWRALQKSGKAMIPYITDDCIMQFPMGMKLTADSEPSTTDILYSPAFVPWKSFELSKVDVLPVGREGAVINYLARATRPPSGPAQGREEEEEEDVEFEALCSSVWRWEGNYDCLSPSAVVVLLGQRGGLISFGDTFALEHTFAIALRCSREGTKGGMLAISMTQTWLCPLTEHFMTMERRFTL</sequence>
<dbReference type="EMBL" id="QWIO01000841">
    <property type="protein sequence ID" value="RMY83840.1"/>
    <property type="molecule type" value="Genomic_DNA"/>
</dbReference>